<dbReference type="InterPro" id="IPR029060">
    <property type="entry name" value="PIN-like_dom_sf"/>
</dbReference>
<dbReference type="InterPro" id="IPR002716">
    <property type="entry name" value="PIN_dom"/>
</dbReference>
<dbReference type="PANTHER" id="PTHR34610">
    <property type="entry name" value="SSL7007 PROTEIN"/>
    <property type="match status" value="1"/>
</dbReference>
<accession>A0A5C6S0I7</accession>
<dbReference type="SUPFAM" id="SSF88723">
    <property type="entry name" value="PIN domain-like"/>
    <property type="match status" value="1"/>
</dbReference>
<dbReference type="AlphaFoldDB" id="A0A5C6S0I7"/>
<dbReference type="Gene3D" id="3.40.50.1010">
    <property type="entry name" value="5'-nuclease"/>
    <property type="match status" value="1"/>
</dbReference>
<protein>
    <submittedName>
        <fullName evidence="2">Putative toxin-antitoxin system toxin component, PIN family</fullName>
    </submittedName>
</protein>
<proteinExistence type="predicted"/>
<feature type="domain" description="PIN" evidence="1">
    <location>
        <begin position="1"/>
        <end position="112"/>
    </location>
</feature>
<dbReference type="Proteomes" id="UP000321580">
    <property type="component" value="Unassembled WGS sequence"/>
</dbReference>
<dbReference type="InterPro" id="IPR002850">
    <property type="entry name" value="PIN_toxin-like"/>
</dbReference>
<name>A0A5C6S0I7_9BACT</name>
<comment type="caution">
    <text evidence="2">The sequence shown here is derived from an EMBL/GenBank/DDBJ whole genome shotgun (WGS) entry which is preliminary data.</text>
</comment>
<dbReference type="Pfam" id="PF13470">
    <property type="entry name" value="PIN_3"/>
    <property type="match status" value="1"/>
</dbReference>
<sequence>MKVVLDTNVLLMSLPKISKYRPIFDALLQSKFSLALSNEILQEYIEVIGQKTTVEIAQNLAELLLKLENVEQKEVFFRWNLISKDPDDNKFVDCAVAAGVQYIVSNDNHFKVLKAVKFPPVY</sequence>
<organism evidence="2 3">
    <name type="scientific">Phaeodactylibacter luteus</name>
    <dbReference type="NCBI Taxonomy" id="1564516"/>
    <lineage>
        <taxon>Bacteria</taxon>
        <taxon>Pseudomonadati</taxon>
        <taxon>Bacteroidota</taxon>
        <taxon>Saprospiria</taxon>
        <taxon>Saprospirales</taxon>
        <taxon>Haliscomenobacteraceae</taxon>
        <taxon>Phaeodactylibacter</taxon>
    </lineage>
</organism>
<reference evidence="2 3" key="1">
    <citation type="submission" date="2019-08" db="EMBL/GenBank/DDBJ databases">
        <title>Genome of Phaeodactylibacter luteus.</title>
        <authorList>
            <person name="Bowman J.P."/>
        </authorList>
    </citation>
    <scope>NUCLEOTIDE SEQUENCE [LARGE SCALE GENOMIC DNA]</scope>
    <source>
        <strain evidence="2 3">KCTC 42180</strain>
    </source>
</reference>
<dbReference type="NCBIfam" id="TIGR00305">
    <property type="entry name" value="putative toxin-antitoxin system toxin component, PIN family"/>
    <property type="match status" value="1"/>
</dbReference>
<keyword evidence="3" id="KW-1185">Reference proteome</keyword>
<dbReference type="OrthoDB" id="595154at2"/>
<dbReference type="PANTHER" id="PTHR34610:SF3">
    <property type="entry name" value="SSL7007 PROTEIN"/>
    <property type="match status" value="1"/>
</dbReference>
<evidence type="ECO:0000313" key="2">
    <source>
        <dbReference type="EMBL" id="TXB68336.1"/>
    </source>
</evidence>
<gene>
    <name evidence="2" type="ORF">FRY97_02860</name>
</gene>
<dbReference type="SMART" id="SM00670">
    <property type="entry name" value="PINc"/>
    <property type="match status" value="1"/>
</dbReference>
<dbReference type="RefSeq" id="WP_147165916.1">
    <property type="nucleotide sequence ID" value="NZ_VOOR01000004.1"/>
</dbReference>
<dbReference type="EMBL" id="VOOR01000004">
    <property type="protein sequence ID" value="TXB68336.1"/>
    <property type="molecule type" value="Genomic_DNA"/>
</dbReference>
<evidence type="ECO:0000313" key="3">
    <source>
        <dbReference type="Proteomes" id="UP000321580"/>
    </source>
</evidence>
<evidence type="ECO:0000259" key="1">
    <source>
        <dbReference type="SMART" id="SM00670"/>
    </source>
</evidence>